<dbReference type="GO" id="GO:0045259">
    <property type="term" value="C:proton-transporting ATP synthase complex"/>
    <property type="evidence" value="ECO:0007669"/>
    <property type="project" value="UniProtKB-KW"/>
</dbReference>
<dbReference type="EMBL" id="MF497716">
    <property type="protein sequence ID" value="QCI09290.1"/>
    <property type="molecule type" value="Genomic_DNA"/>
</dbReference>
<keyword evidence="10 12" id="KW-0496">Mitochondrion</keyword>
<dbReference type="GO" id="GO:0031966">
    <property type="term" value="C:mitochondrial membrane"/>
    <property type="evidence" value="ECO:0007669"/>
    <property type="project" value="UniProtKB-SubCell"/>
</dbReference>
<accession>A0A4D6X449</accession>
<evidence type="ECO:0000256" key="13">
    <source>
        <dbReference type="SAM" id="Phobius"/>
    </source>
</evidence>
<evidence type="ECO:0000256" key="2">
    <source>
        <dbReference type="ARBA" id="ARBA00008892"/>
    </source>
</evidence>
<evidence type="ECO:0000256" key="10">
    <source>
        <dbReference type="ARBA" id="ARBA00023128"/>
    </source>
</evidence>
<dbReference type="GO" id="GO:0015986">
    <property type="term" value="P:proton motive force-driven ATP synthesis"/>
    <property type="evidence" value="ECO:0007669"/>
    <property type="project" value="InterPro"/>
</dbReference>
<protein>
    <recommendedName>
        <fullName evidence="12">ATP synthase complex subunit 8</fullName>
    </recommendedName>
</protein>
<keyword evidence="8 13" id="KW-1133">Transmembrane helix</keyword>
<keyword evidence="5 12" id="KW-0138">CF(0)</keyword>
<evidence type="ECO:0000256" key="6">
    <source>
        <dbReference type="ARBA" id="ARBA00022692"/>
    </source>
</evidence>
<reference evidence="14" key="1">
    <citation type="journal article" date="2019" name="Syst. Entomol.">
        <title>Higher level phylogeny and evolutionary history of Pentatomomorpha (Hemiptera: Heteroptera) inferred from mitochondrial genome sequences.</title>
        <authorList>
            <person name="Liu Y."/>
            <person name="Li H."/>
            <person name="Song F."/>
            <person name="Zhao Y."/>
            <person name="Wilson J.J."/>
            <person name="Cai W."/>
        </authorList>
    </citation>
    <scope>NUCLEOTIDE SEQUENCE</scope>
</reference>
<comment type="similarity">
    <text evidence="2 12">Belongs to the ATPase protein 8 family.</text>
</comment>
<keyword evidence="9 12" id="KW-0406">Ion transport</keyword>
<geneLocation type="mitochondrion" evidence="14"/>
<evidence type="ECO:0000256" key="1">
    <source>
        <dbReference type="ARBA" id="ARBA00004304"/>
    </source>
</evidence>
<comment type="subcellular location">
    <subcellularLocation>
        <location evidence="1 12">Mitochondrion membrane</location>
        <topology evidence="1 12">Single-pass membrane protein</topology>
    </subcellularLocation>
</comment>
<evidence type="ECO:0000256" key="8">
    <source>
        <dbReference type="ARBA" id="ARBA00022989"/>
    </source>
</evidence>
<evidence type="ECO:0000256" key="4">
    <source>
        <dbReference type="ARBA" id="ARBA00022448"/>
    </source>
</evidence>
<evidence type="ECO:0000256" key="12">
    <source>
        <dbReference type="RuleBase" id="RU003661"/>
    </source>
</evidence>
<evidence type="ECO:0000256" key="11">
    <source>
        <dbReference type="ARBA" id="ARBA00023136"/>
    </source>
</evidence>
<feature type="transmembrane region" description="Helical" evidence="13">
    <location>
        <begin position="6"/>
        <end position="29"/>
    </location>
</feature>
<keyword evidence="6 12" id="KW-0812">Transmembrane</keyword>
<name>A0A4D6X449_CATIN</name>
<organism evidence="14">
    <name type="scientific">Catacanthus incarnatus</name>
    <name type="common">Man-faced stink bug</name>
    <dbReference type="NCBI Taxonomy" id="696896"/>
    <lineage>
        <taxon>Eukaryota</taxon>
        <taxon>Metazoa</taxon>
        <taxon>Ecdysozoa</taxon>
        <taxon>Arthropoda</taxon>
        <taxon>Hexapoda</taxon>
        <taxon>Insecta</taxon>
        <taxon>Pterygota</taxon>
        <taxon>Neoptera</taxon>
        <taxon>Paraneoptera</taxon>
        <taxon>Hemiptera</taxon>
        <taxon>Heteroptera</taxon>
        <taxon>Panheteroptera</taxon>
        <taxon>Pentatomomorpha</taxon>
        <taxon>Pentatomoidea</taxon>
        <taxon>Pentatomidae</taxon>
        <taxon>Pentatominae</taxon>
        <taxon>Catacanthus</taxon>
    </lineage>
</organism>
<sequence length="56" mass="7048">MPQMAPLWWEILFLMFIFSYLTMNILIYFNNKKENINQTNKNMNNMKNNKIMNWKW</sequence>
<evidence type="ECO:0000256" key="3">
    <source>
        <dbReference type="ARBA" id="ARBA00011291"/>
    </source>
</evidence>
<gene>
    <name evidence="14" type="primary">ATP8</name>
</gene>
<evidence type="ECO:0000256" key="9">
    <source>
        <dbReference type="ARBA" id="ARBA00023065"/>
    </source>
</evidence>
<dbReference type="GO" id="GO:0015078">
    <property type="term" value="F:proton transmembrane transporter activity"/>
    <property type="evidence" value="ECO:0007669"/>
    <property type="project" value="InterPro"/>
</dbReference>
<comment type="subunit">
    <text evidence="3">F-type ATPases have 2 components, CF(1) - the catalytic core - and CF(0) - the membrane proton channel.</text>
</comment>
<keyword evidence="7 12" id="KW-0375">Hydrogen ion transport</keyword>
<evidence type="ECO:0000256" key="5">
    <source>
        <dbReference type="ARBA" id="ARBA00022547"/>
    </source>
</evidence>
<keyword evidence="4 12" id="KW-0813">Transport</keyword>
<evidence type="ECO:0000256" key="7">
    <source>
        <dbReference type="ARBA" id="ARBA00022781"/>
    </source>
</evidence>
<dbReference type="InterPro" id="IPR001421">
    <property type="entry name" value="ATP8_metazoa"/>
</dbReference>
<keyword evidence="11 13" id="KW-0472">Membrane</keyword>
<proteinExistence type="inferred from homology"/>
<dbReference type="AlphaFoldDB" id="A0A4D6X449"/>
<dbReference type="Pfam" id="PF00895">
    <property type="entry name" value="ATP-synt_8"/>
    <property type="match status" value="1"/>
</dbReference>
<evidence type="ECO:0000313" key="14">
    <source>
        <dbReference type="EMBL" id="QCI09290.1"/>
    </source>
</evidence>